<feature type="compositionally biased region" description="Basic and acidic residues" evidence="1">
    <location>
        <begin position="1"/>
        <end position="12"/>
    </location>
</feature>
<dbReference type="EMBL" id="CP113787">
    <property type="protein sequence ID" value="WAL42312.1"/>
    <property type="molecule type" value="Genomic_DNA"/>
</dbReference>
<feature type="region of interest" description="Disordered" evidence="1">
    <location>
        <begin position="1"/>
        <end position="41"/>
    </location>
</feature>
<protein>
    <submittedName>
        <fullName evidence="2">Uncharacterized protein</fullName>
    </submittedName>
</protein>
<evidence type="ECO:0000313" key="2">
    <source>
        <dbReference type="EMBL" id="WAL42312.1"/>
    </source>
</evidence>
<feature type="compositionally biased region" description="Acidic residues" evidence="1">
    <location>
        <begin position="26"/>
        <end position="41"/>
    </location>
</feature>
<dbReference type="RefSeq" id="WP_268397941.1">
    <property type="nucleotide sequence ID" value="NZ_CP113787.1"/>
</dbReference>
<proteinExistence type="predicted"/>
<dbReference type="Proteomes" id="UP001163127">
    <property type="component" value="Chromosome"/>
</dbReference>
<accession>A0AA47FFF4</accession>
<name>A0AA47FFF4_ACTNA</name>
<organism evidence="2 3">
    <name type="scientific">Actinomyces naeslundii</name>
    <dbReference type="NCBI Taxonomy" id="1655"/>
    <lineage>
        <taxon>Bacteria</taxon>
        <taxon>Bacillati</taxon>
        <taxon>Actinomycetota</taxon>
        <taxon>Actinomycetes</taxon>
        <taxon>Actinomycetales</taxon>
        <taxon>Actinomycetaceae</taxon>
        <taxon>Actinomyces</taxon>
    </lineage>
</organism>
<reference evidence="2" key="1">
    <citation type="submission" date="2022-11" db="EMBL/GenBank/DDBJ databases">
        <title>Dental biofilm bacteria. Genome sequencing and assembly.</title>
        <authorList>
            <person name="Robertsson C."/>
        </authorList>
    </citation>
    <scope>NUCLEOTIDE SEQUENCE</scope>
    <source>
        <strain evidence="2">CW</strain>
    </source>
</reference>
<gene>
    <name evidence="2" type="ORF">OFA60_09655</name>
</gene>
<sequence length="321" mass="35901">MEQTHDTPSHGDEELDNVIPIHGDETEPDDNEDSSETDTEVLDVGITEEILTTDLIGGIRGYVDMSRKYLESSTSSITPTQLNDYMADNYEDSLTDEQRIAMAEFDVLLAKHGQTPARSVEGIVALRQMLVEAFKDNSLVPQQVQLELKELNQSIAVLEETYQSHLERSINESEAAAITSQQEREQADIELKVTKAKGEVTVGTAEVEAKEQNVENKLRAGIADNNEGILGKTLDNDRLAKAIEAHKDSLRIIWQKAVRPILRPTIKTIVIVTIIGMTFSYFVETSGTEMYTILRPVNSLRHFIFDPIWGTIVKKFPQANT</sequence>
<evidence type="ECO:0000313" key="3">
    <source>
        <dbReference type="Proteomes" id="UP001163127"/>
    </source>
</evidence>
<dbReference type="AlphaFoldDB" id="A0AA47FFF4"/>
<evidence type="ECO:0000256" key="1">
    <source>
        <dbReference type="SAM" id="MobiDB-lite"/>
    </source>
</evidence>